<evidence type="ECO:0000256" key="1">
    <source>
        <dbReference type="ARBA" id="ARBA00022491"/>
    </source>
</evidence>
<evidence type="ECO:0000313" key="5">
    <source>
        <dbReference type="Proteomes" id="UP000293520"/>
    </source>
</evidence>
<keyword evidence="2" id="KW-1005">Bacterial flagellum biogenesis</keyword>
<organism evidence="4 5">
    <name type="scientific">Paracoccus subflavus</name>
    <dbReference type="NCBI Taxonomy" id="2528244"/>
    <lineage>
        <taxon>Bacteria</taxon>
        <taxon>Pseudomonadati</taxon>
        <taxon>Pseudomonadota</taxon>
        <taxon>Alphaproteobacteria</taxon>
        <taxon>Rhodobacterales</taxon>
        <taxon>Paracoccaceae</taxon>
        <taxon>Paracoccus</taxon>
    </lineage>
</organism>
<evidence type="ECO:0000313" key="4">
    <source>
        <dbReference type="EMBL" id="TBN36787.1"/>
    </source>
</evidence>
<dbReference type="OrthoDB" id="8561314at2"/>
<dbReference type="InterPro" id="IPR009967">
    <property type="entry name" value="Flagellum_FlbT"/>
</dbReference>
<evidence type="ECO:0000256" key="2">
    <source>
        <dbReference type="ARBA" id="ARBA00022795"/>
    </source>
</evidence>
<dbReference type="Pfam" id="PF07378">
    <property type="entry name" value="FlbT"/>
    <property type="match status" value="1"/>
</dbReference>
<keyword evidence="4" id="KW-0969">Cilium</keyword>
<proteinExistence type="predicted"/>
<accession>A0A4Q9G0Q0</accession>
<reference evidence="4 5" key="1">
    <citation type="submission" date="2019-02" db="EMBL/GenBank/DDBJ databases">
        <title>Paracoccus subflavus sp. nov., isolated from marine sediment of the Pacific Ocean.</title>
        <authorList>
            <person name="Zhang G."/>
        </authorList>
    </citation>
    <scope>NUCLEOTIDE SEQUENCE [LARGE SCALE GENOMIC DNA]</scope>
    <source>
        <strain evidence="4 5">GY0581</strain>
    </source>
</reference>
<keyword evidence="4" id="KW-0966">Cell projection</keyword>
<comment type="caution">
    <text evidence="4">The sequence shown here is derived from an EMBL/GenBank/DDBJ whole genome shotgun (WGS) entry which is preliminary data.</text>
</comment>
<protein>
    <submittedName>
        <fullName evidence="4">Flagellar biosynthesis repressor FlbT</fullName>
    </submittedName>
</protein>
<dbReference type="AlphaFoldDB" id="A0A4Q9G0Q0"/>
<dbReference type="NCBIfam" id="NF001995">
    <property type="entry name" value="PRK00794.1-1"/>
    <property type="match status" value="1"/>
</dbReference>
<sequence>MSGLVLKLAPNERVLINGAVIENGDRRSKIAIRTPNARVLRLKDAIHPDRAITPVARACYIAQLILSGDARPDEGRGQLRLAIAQLAQVFDTAAAQAALRDAAASVEDDAIYPALRRLRELLPLEEQLLQARRQ</sequence>
<dbReference type="Proteomes" id="UP000293520">
    <property type="component" value="Unassembled WGS sequence"/>
</dbReference>
<dbReference type="GO" id="GO:0006402">
    <property type="term" value="P:mRNA catabolic process"/>
    <property type="evidence" value="ECO:0007669"/>
    <property type="project" value="InterPro"/>
</dbReference>
<keyword evidence="1" id="KW-0678">Repressor</keyword>
<keyword evidence="5" id="KW-1185">Reference proteome</keyword>
<keyword evidence="4" id="KW-0282">Flagellum</keyword>
<dbReference type="GO" id="GO:0044781">
    <property type="term" value="P:bacterial-type flagellum organization"/>
    <property type="evidence" value="ECO:0007669"/>
    <property type="project" value="UniProtKB-KW"/>
</dbReference>
<dbReference type="GO" id="GO:0048027">
    <property type="term" value="F:mRNA 5'-UTR binding"/>
    <property type="evidence" value="ECO:0007669"/>
    <property type="project" value="InterPro"/>
</dbReference>
<name>A0A4Q9G0Q0_9RHOB</name>
<gene>
    <name evidence="4" type="primary">flbT</name>
    <name evidence="4" type="ORF">EYE42_15325</name>
</gene>
<dbReference type="GO" id="GO:1902209">
    <property type="term" value="P:negative regulation of bacterial-type flagellum assembly"/>
    <property type="evidence" value="ECO:0007669"/>
    <property type="project" value="InterPro"/>
</dbReference>
<evidence type="ECO:0000256" key="3">
    <source>
        <dbReference type="ARBA" id="ARBA00022884"/>
    </source>
</evidence>
<dbReference type="EMBL" id="SISK01000016">
    <property type="protein sequence ID" value="TBN36787.1"/>
    <property type="molecule type" value="Genomic_DNA"/>
</dbReference>
<dbReference type="RefSeq" id="WP_130992184.1">
    <property type="nucleotide sequence ID" value="NZ_SISK01000016.1"/>
</dbReference>
<keyword evidence="3" id="KW-0694">RNA-binding</keyword>